<dbReference type="Gene3D" id="3.40.390.10">
    <property type="entry name" value="Collagenase (Catalytic Domain)"/>
    <property type="match status" value="1"/>
</dbReference>
<feature type="binding site" evidence="11">
    <location>
        <position position="251"/>
    </location>
    <ligand>
        <name>Ca(2+)</name>
        <dbReference type="ChEBI" id="CHEBI:29108"/>
        <label>3</label>
    </ligand>
</feature>
<comment type="cofactor">
    <cofactor evidence="11">
        <name>Ca(2+)</name>
        <dbReference type="ChEBI" id="CHEBI:29108"/>
    </cofactor>
    <text evidence="11">Can bind about 5 Ca(2+) ions per subunit.</text>
</comment>
<evidence type="ECO:0000256" key="3">
    <source>
        <dbReference type="ARBA" id="ARBA00022723"/>
    </source>
</evidence>
<feature type="binding site" description="in inhibited form" evidence="11">
    <location>
        <position position="124"/>
    </location>
    <ligand>
        <name>Zn(2+)</name>
        <dbReference type="ChEBI" id="CHEBI:29105"/>
        <label>2</label>
        <note>catalytic</note>
    </ligand>
</feature>
<dbReference type="SUPFAM" id="SSF55486">
    <property type="entry name" value="Metalloproteases ('zincins'), catalytic domain"/>
    <property type="match status" value="1"/>
</dbReference>
<dbReference type="InterPro" id="IPR033739">
    <property type="entry name" value="M10A_MMP"/>
</dbReference>
<dbReference type="GO" id="GO:0030198">
    <property type="term" value="P:extracellular matrix organization"/>
    <property type="evidence" value="ECO:0007669"/>
    <property type="project" value="TreeGrafter"/>
</dbReference>
<keyword evidence="9" id="KW-0325">Glycoprotein</keyword>
<feature type="domain" description="Peptidase metallopeptidase" evidence="14">
    <location>
        <begin position="157"/>
        <end position="321"/>
    </location>
</feature>
<dbReference type="InterPro" id="IPR036365">
    <property type="entry name" value="PGBD-like_sf"/>
</dbReference>
<dbReference type="SMART" id="SM00235">
    <property type="entry name" value="ZnMc"/>
    <property type="match status" value="1"/>
</dbReference>
<evidence type="ECO:0000256" key="4">
    <source>
        <dbReference type="ARBA" id="ARBA00022729"/>
    </source>
</evidence>
<keyword evidence="4 13" id="KW-0732">Signal</keyword>
<feature type="binding site" evidence="11">
    <location>
        <position position="211"/>
    </location>
    <ligand>
        <name>Ca(2+)</name>
        <dbReference type="ChEBI" id="CHEBI:29108"/>
        <label>2</label>
    </ligand>
</feature>
<dbReference type="InterPro" id="IPR024079">
    <property type="entry name" value="MetalloPept_cat_dom_sf"/>
</dbReference>
<dbReference type="AlphaFoldDB" id="A0AA88VQQ2"/>
<dbReference type="GO" id="GO:0008270">
    <property type="term" value="F:zinc ion binding"/>
    <property type="evidence" value="ECO:0007669"/>
    <property type="project" value="InterPro"/>
</dbReference>
<evidence type="ECO:0000256" key="10">
    <source>
        <dbReference type="PIRSR" id="PIRSR621190-1"/>
    </source>
</evidence>
<feature type="binding site" evidence="11">
    <location>
        <position position="248"/>
    </location>
    <ligand>
        <name>Ca(2+)</name>
        <dbReference type="ChEBI" id="CHEBI:29108"/>
        <label>3</label>
    </ligand>
</feature>
<evidence type="ECO:0000256" key="5">
    <source>
        <dbReference type="ARBA" id="ARBA00022801"/>
    </source>
</evidence>
<feature type="short sequence motif" description="Cysteine switch" evidence="12">
    <location>
        <begin position="122"/>
        <end position="129"/>
    </location>
</feature>
<evidence type="ECO:0000256" key="1">
    <source>
        <dbReference type="ARBA" id="ARBA00009614"/>
    </source>
</evidence>
<keyword evidence="7" id="KW-0482">Metalloprotease</keyword>
<dbReference type="PRINTS" id="PR00138">
    <property type="entry name" value="MATRIXIN"/>
</dbReference>
<keyword evidence="5" id="KW-0378">Hydrolase</keyword>
<feature type="binding site" evidence="11">
    <location>
        <position position="236"/>
    </location>
    <ligand>
        <name>Zn(2+)</name>
        <dbReference type="ChEBI" id="CHEBI:29105"/>
        <label>1</label>
    </ligand>
</feature>
<evidence type="ECO:0000256" key="11">
    <source>
        <dbReference type="PIRSR" id="PIRSR621190-2"/>
    </source>
</evidence>
<dbReference type="SUPFAM" id="SSF47090">
    <property type="entry name" value="PGBD-like"/>
    <property type="match status" value="1"/>
</dbReference>
<evidence type="ECO:0000256" key="6">
    <source>
        <dbReference type="ARBA" id="ARBA00022833"/>
    </source>
</evidence>
<dbReference type="GO" id="GO:0030574">
    <property type="term" value="P:collagen catabolic process"/>
    <property type="evidence" value="ECO:0007669"/>
    <property type="project" value="TreeGrafter"/>
</dbReference>
<feature type="binding site" evidence="11">
    <location>
        <position position="276"/>
    </location>
    <ligand>
        <name>Zn(2+)</name>
        <dbReference type="ChEBI" id="CHEBI:29105"/>
        <label>2</label>
        <note>catalytic</note>
    </ligand>
</feature>
<keyword evidence="6 11" id="KW-0862">Zinc</keyword>
<feature type="binding site" evidence="11">
    <location>
        <position position="229"/>
    </location>
    <ligand>
        <name>Ca(2+)</name>
        <dbReference type="ChEBI" id="CHEBI:29108"/>
        <label>3</label>
    </ligand>
</feature>
<evidence type="ECO:0000256" key="8">
    <source>
        <dbReference type="ARBA" id="ARBA00023145"/>
    </source>
</evidence>
<dbReference type="InterPro" id="IPR021190">
    <property type="entry name" value="Pept_M10A"/>
</dbReference>
<dbReference type="FunFam" id="3.40.390.10:FF:000018">
    <property type="entry name" value="Metalloendoproteinase 1"/>
    <property type="match status" value="1"/>
</dbReference>
<accession>A0AA88VQQ2</accession>
<dbReference type="InterPro" id="IPR002477">
    <property type="entry name" value="Peptidoglycan-bd-like"/>
</dbReference>
<dbReference type="InterPro" id="IPR001818">
    <property type="entry name" value="Pept_M10_metallopeptidase"/>
</dbReference>
<feature type="binding site" evidence="11">
    <location>
        <position position="221"/>
    </location>
    <ligand>
        <name>Zn(2+)</name>
        <dbReference type="ChEBI" id="CHEBI:29105"/>
        <label>1</label>
    </ligand>
</feature>
<keyword evidence="11" id="KW-0106">Calcium</keyword>
<proteinExistence type="inferred from homology"/>
<organism evidence="15 16">
    <name type="scientific">Escallonia herrerae</name>
    <dbReference type="NCBI Taxonomy" id="1293975"/>
    <lineage>
        <taxon>Eukaryota</taxon>
        <taxon>Viridiplantae</taxon>
        <taxon>Streptophyta</taxon>
        <taxon>Embryophyta</taxon>
        <taxon>Tracheophyta</taxon>
        <taxon>Spermatophyta</taxon>
        <taxon>Magnoliopsida</taxon>
        <taxon>eudicotyledons</taxon>
        <taxon>Gunneridae</taxon>
        <taxon>Pentapetalae</taxon>
        <taxon>asterids</taxon>
        <taxon>campanulids</taxon>
        <taxon>Escalloniales</taxon>
        <taxon>Escalloniaceae</taxon>
        <taxon>Escallonia</taxon>
    </lineage>
</organism>
<gene>
    <name evidence="15" type="ORF">RJ639_009303</name>
</gene>
<evidence type="ECO:0000313" key="15">
    <source>
        <dbReference type="EMBL" id="KAK3013332.1"/>
    </source>
</evidence>
<dbReference type="Proteomes" id="UP001188597">
    <property type="component" value="Unassembled WGS sequence"/>
</dbReference>
<feature type="binding site" evidence="11">
    <location>
        <position position="280"/>
    </location>
    <ligand>
        <name>Zn(2+)</name>
        <dbReference type="ChEBI" id="CHEBI:29105"/>
        <label>2</label>
        <note>catalytic</note>
    </ligand>
</feature>
<dbReference type="EMBL" id="JAVXUP010001306">
    <property type="protein sequence ID" value="KAK3013332.1"/>
    <property type="molecule type" value="Genomic_DNA"/>
</dbReference>
<evidence type="ECO:0000256" key="2">
    <source>
        <dbReference type="ARBA" id="ARBA00022670"/>
    </source>
</evidence>
<feature type="binding site" evidence="11">
    <location>
        <position position="251"/>
    </location>
    <ligand>
        <name>Ca(2+)</name>
        <dbReference type="ChEBI" id="CHEBI:29108"/>
        <label>1</label>
    </ligand>
</feature>
<evidence type="ECO:0000256" key="12">
    <source>
        <dbReference type="PIRSR" id="PIRSR621190-5"/>
    </source>
</evidence>
<dbReference type="PANTHER" id="PTHR10201">
    <property type="entry name" value="MATRIX METALLOPROTEINASE"/>
    <property type="match status" value="1"/>
</dbReference>
<feature type="signal peptide" evidence="13">
    <location>
        <begin position="1"/>
        <end position="21"/>
    </location>
</feature>
<dbReference type="Pfam" id="PF01471">
    <property type="entry name" value="PG_binding_1"/>
    <property type="match status" value="1"/>
</dbReference>
<feature type="binding site" evidence="11">
    <location>
        <position position="223"/>
    </location>
    <ligand>
        <name>Zn(2+)</name>
        <dbReference type="ChEBI" id="CHEBI:29105"/>
        <label>1</label>
    </ligand>
</feature>
<dbReference type="CDD" id="cd04278">
    <property type="entry name" value="ZnMc_MMP"/>
    <property type="match status" value="1"/>
</dbReference>
<feature type="binding site" evidence="11">
    <location>
        <position position="228"/>
    </location>
    <ligand>
        <name>Ca(2+)</name>
        <dbReference type="ChEBI" id="CHEBI:29108"/>
        <label>3</label>
    </ligand>
</feature>
<sequence>MNSHLVFALLSVFLLAPSISAFPHFFPNVSSIPPSLIPNISAGAWQRFEKFRGCRAGENKDGLSRLKQYFNHFGYMKGITGANFTDDFDDALEAALKTYQTNFNLNATGELDDPTLKQLIRPRCGVADVVNGSSTMNSGKAASVHLHTVSHYSFFPGTPRWSSSKSDLTYAFVPENQLSDEVKTVFSHAFERWSEVTTLTFTETSSFISADIKIGFFTGDHGDGEPFDGVLGTLAHAFSPPSGRLHLDGDENWVINGGILAPTVPSAVDLESVAVHEIGHLLGLGHSSIEDAIMFPTITSGSRKVELTSDDVQGIQSLYGSNPNYNGTTSVTVQERDTSGAYFVGPLLWGKGLALALGLVLLVL</sequence>
<keyword evidence="16" id="KW-1185">Reference proteome</keyword>
<feature type="binding site" evidence="11">
    <location>
        <position position="286"/>
    </location>
    <ligand>
        <name>Zn(2+)</name>
        <dbReference type="ChEBI" id="CHEBI:29105"/>
        <label>2</label>
        <note>catalytic</note>
    </ligand>
</feature>
<protein>
    <recommendedName>
        <fullName evidence="14">Peptidase metallopeptidase domain-containing protein</fullName>
    </recommendedName>
</protein>
<reference evidence="15" key="1">
    <citation type="submission" date="2022-12" db="EMBL/GenBank/DDBJ databases">
        <title>Draft genome assemblies for two species of Escallonia (Escalloniales).</title>
        <authorList>
            <person name="Chanderbali A."/>
            <person name="Dervinis C."/>
            <person name="Anghel I."/>
            <person name="Soltis D."/>
            <person name="Soltis P."/>
            <person name="Zapata F."/>
        </authorList>
    </citation>
    <scope>NUCLEOTIDE SEQUENCE</scope>
    <source>
        <strain evidence="15">UCBG64.0493</strain>
        <tissue evidence="15">Leaf</tissue>
    </source>
</reference>
<feature type="binding site" evidence="11">
    <location>
        <position position="246"/>
    </location>
    <ligand>
        <name>Zn(2+)</name>
        <dbReference type="ChEBI" id="CHEBI:29105"/>
        <label>1</label>
    </ligand>
</feature>
<evidence type="ECO:0000259" key="14">
    <source>
        <dbReference type="SMART" id="SM00235"/>
    </source>
</evidence>
<comment type="cofactor">
    <cofactor evidence="11">
        <name>Zn(2+)</name>
        <dbReference type="ChEBI" id="CHEBI:29105"/>
    </cofactor>
    <text evidence="11">Binds 2 Zn(2+) ions per subunit.</text>
</comment>
<evidence type="ECO:0000256" key="13">
    <source>
        <dbReference type="SAM" id="SignalP"/>
    </source>
</evidence>
<comment type="caution">
    <text evidence="15">The sequence shown here is derived from an EMBL/GenBank/DDBJ whole genome shotgun (WGS) entry which is preliminary data.</text>
</comment>
<keyword evidence="2" id="KW-0645">Protease</keyword>
<dbReference type="GO" id="GO:0006508">
    <property type="term" value="P:proteolysis"/>
    <property type="evidence" value="ECO:0007669"/>
    <property type="project" value="UniProtKB-KW"/>
</dbReference>
<keyword evidence="8" id="KW-0865">Zymogen</keyword>
<dbReference type="PANTHER" id="PTHR10201:SF272">
    <property type="entry name" value="METALLOENDOPROTEINASE 5-MMP"/>
    <property type="match status" value="1"/>
</dbReference>
<comment type="similarity">
    <text evidence="1">Belongs to the peptidase M10A family. Matrix metalloproteinases (MMPs) subfamily.</text>
</comment>
<feature type="binding site" evidence="11">
    <location>
        <position position="294"/>
    </location>
    <ligand>
        <name>Zn(2+)</name>
        <dbReference type="ChEBI" id="CHEBI:29105"/>
        <label>2</label>
        <note>catalytic</note>
    </ligand>
</feature>
<dbReference type="GO" id="GO:0004222">
    <property type="term" value="F:metalloendopeptidase activity"/>
    <property type="evidence" value="ECO:0007669"/>
    <property type="project" value="InterPro"/>
</dbReference>
<evidence type="ECO:0000313" key="16">
    <source>
        <dbReference type="Proteomes" id="UP001188597"/>
    </source>
</evidence>
<feature type="active site" evidence="10">
    <location>
        <position position="277"/>
    </location>
</feature>
<name>A0AA88VQQ2_9ASTE</name>
<dbReference type="InterPro" id="IPR006026">
    <property type="entry name" value="Peptidase_Metallo"/>
</dbReference>
<keyword evidence="3 11" id="KW-0479">Metal-binding</keyword>
<dbReference type="GO" id="GO:0031012">
    <property type="term" value="C:extracellular matrix"/>
    <property type="evidence" value="ECO:0007669"/>
    <property type="project" value="InterPro"/>
</dbReference>
<feature type="chain" id="PRO_5041680010" description="Peptidase metallopeptidase domain-containing protein" evidence="13">
    <location>
        <begin position="22"/>
        <end position="364"/>
    </location>
</feature>
<evidence type="ECO:0000256" key="7">
    <source>
        <dbReference type="ARBA" id="ARBA00023049"/>
    </source>
</evidence>
<evidence type="ECO:0000256" key="9">
    <source>
        <dbReference type="ARBA" id="ARBA00023180"/>
    </source>
</evidence>
<dbReference type="Pfam" id="PF00413">
    <property type="entry name" value="Peptidase_M10"/>
    <property type="match status" value="1"/>
</dbReference>